<gene>
    <name evidence="2" type="ORF">FHX71_002163</name>
</gene>
<dbReference type="InterPro" id="IPR000073">
    <property type="entry name" value="AB_hydrolase_1"/>
</dbReference>
<dbReference type="GO" id="GO:0003824">
    <property type="term" value="F:catalytic activity"/>
    <property type="evidence" value="ECO:0007669"/>
    <property type="project" value="UniProtKB-ARBA"/>
</dbReference>
<dbReference type="InterPro" id="IPR050228">
    <property type="entry name" value="Carboxylesterase_BioH"/>
</dbReference>
<evidence type="ECO:0000313" key="3">
    <source>
        <dbReference type="Proteomes" id="UP000540568"/>
    </source>
</evidence>
<dbReference type="Pfam" id="PF00561">
    <property type="entry name" value="Abhydrolase_1"/>
    <property type="match status" value="1"/>
</dbReference>
<reference evidence="2 3" key="1">
    <citation type="submission" date="2020-07" db="EMBL/GenBank/DDBJ databases">
        <title>Sequencing the genomes of 1000 actinobacteria strains.</title>
        <authorList>
            <person name="Klenk H.-P."/>
        </authorList>
    </citation>
    <scope>NUCLEOTIDE SEQUENCE [LARGE SCALE GENOMIC DNA]</scope>
    <source>
        <strain evidence="2 3">DSM 44121</strain>
    </source>
</reference>
<evidence type="ECO:0000313" key="2">
    <source>
        <dbReference type="EMBL" id="MBA8808221.1"/>
    </source>
</evidence>
<dbReference type="AlphaFoldDB" id="A0A7W3J8G5"/>
<protein>
    <submittedName>
        <fullName evidence="2">3-oxoadipate enol-lactonase</fullName>
    </submittedName>
</protein>
<accession>A0A7W3J8G5</accession>
<name>A0A7W3J8G5_9MICO</name>
<organism evidence="2 3">
    <name type="scientific">Promicromonospora sukumoe</name>
    <dbReference type="NCBI Taxonomy" id="88382"/>
    <lineage>
        <taxon>Bacteria</taxon>
        <taxon>Bacillati</taxon>
        <taxon>Actinomycetota</taxon>
        <taxon>Actinomycetes</taxon>
        <taxon>Micrococcales</taxon>
        <taxon>Promicromonosporaceae</taxon>
        <taxon>Promicromonospora</taxon>
    </lineage>
</organism>
<keyword evidence="3" id="KW-1185">Reference proteome</keyword>
<sequence length="326" mass="32727">MTARPRLGAVEFALRDATRPLLVLGPSLGTSVSALWGEAAELLAGAVRPVEGAAADEGAPARGGVPAGFSVTGAAGATDAAGAIGAGVDAADAGAAQSEFDVIGWDLPGHGTAPTPTAAELDGLSIADLARAVLDVVERAQARRGDVGAPFWYAGVSVGGAVGQRLLLDAPDRVLGAALICTATRFGEPSGWAERADLVRRAGTPTQVEAAARRWFAPGFLDREPQVALRLLGSLQTADRFGYAAVCGAVGAHDLRGRLGSVAVPVVAVAGSTDPATPPAKLEEIADAVPGARLVVVDGAAHLAPAERPQAVADLVRDLVMGRVTA</sequence>
<comment type="caution">
    <text evidence="2">The sequence shown here is derived from an EMBL/GenBank/DDBJ whole genome shotgun (WGS) entry which is preliminary data.</text>
</comment>
<dbReference type="Gene3D" id="3.40.50.1820">
    <property type="entry name" value="alpha/beta hydrolase"/>
    <property type="match status" value="1"/>
</dbReference>
<dbReference type="PANTHER" id="PTHR43194">
    <property type="entry name" value="HYDROLASE ALPHA/BETA FOLD FAMILY"/>
    <property type="match status" value="1"/>
</dbReference>
<dbReference type="Proteomes" id="UP000540568">
    <property type="component" value="Unassembled WGS sequence"/>
</dbReference>
<dbReference type="InterPro" id="IPR029058">
    <property type="entry name" value="AB_hydrolase_fold"/>
</dbReference>
<feature type="domain" description="AB hydrolase-1" evidence="1">
    <location>
        <begin position="96"/>
        <end position="308"/>
    </location>
</feature>
<evidence type="ECO:0000259" key="1">
    <source>
        <dbReference type="Pfam" id="PF00561"/>
    </source>
</evidence>
<dbReference type="SUPFAM" id="SSF53474">
    <property type="entry name" value="alpha/beta-Hydrolases"/>
    <property type="match status" value="1"/>
</dbReference>
<dbReference type="RefSeq" id="WP_182616087.1">
    <property type="nucleotide sequence ID" value="NZ_BAAATF010000003.1"/>
</dbReference>
<proteinExistence type="predicted"/>
<dbReference type="PANTHER" id="PTHR43194:SF2">
    <property type="entry name" value="PEROXISOMAL MEMBRANE PROTEIN LPX1"/>
    <property type="match status" value="1"/>
</dbReference>
<dbReference type="EMBL" id="JACGWV010000001">
    <property type="protein sequence ID" value="MBA8808221.1"/>
    <property type="molecule type" value="Genomic_DNA"/>
</dbReference>